<dbReference type="OrthoDB" id="251110at2759"/>
<protein>
    <submittedName>
        <fullName evidence="2">Uncharacterized protein</fullName>
    </submittedName>
</protein>
<comment type="caution">
    <text evidence="2">The sequence shown here is derived from an EMBL/GenBank/DDBJ whole genome shotgun (WGS) entry which is preliminary data.</text>
</comment>
<evidence type="ECO:0000313" key="2">
    <source>
        <dbReference type="EMBL" id="ESL10734.1"/>
    </source>
</evidence>
<proteinExistence type="predicted"/>
<dbReference type="EMBL" id="AUPL01001527">
    <property type="protein sequence ID" value="ESL10734.1"/>
    <property type="molecule type" value="Genomic_DNA"/>
</dbReference>
<dbReference type="AlphaFoldDB" id="A0A061J787"/>
<organism evidence="2 3">
    <name type="scientific">Trypanosoma rangeli SC58</name>
    <dbReference type="NCBI Taxonomy" id="429131"/>
    <lineage>
        <taxon>Eukaryota</taxon>
        <taxon>Discoba</taxon>
        <taxon>Euglenozoa</taxon>
        <taxon>Kinetoplastea</taxon>
        <taxon>Metakinetoplastina</taxon>
        <taxon>Trypanosomatida</taxon>
        <taxon>Trypanosomatidae</taxon>
        <taxon>Trypanosoma</taxon>
        <taxon>Herpetosoma</taxon>
    </lineage>
</organism>
<dbReference type="VEuPathDB" id="TriTrypDB:TRSC58_01527"/>
<gene>
    <name evidence="2" type="ORF">TRSC58_01527</name>
</gene>
<keyword evidence="1" id="KW-0175">Coiled coil</keyword>
<evidence type="ECO:0000256" key="1">
    <source>
        <dbReference type="SAM" id="Coils"/>
    </source>
</evidence>
<feature type="coiled-coil region" evidence="1">
    <location>
        <begin position="216"/>
        <end position="268"/>
    </location>
</feature>
<sequence length="329" mass="36629">MEPGCRRRAVPQQSGWTPSTRSLAASLAGAALTDNPCMQCCQEKSKVEAYRSPVVVRRTPSRSALTTEWVRRLPGKGAATYLPCTNEHSRHYLGADVPGATEGSTSSAGEPTTVAELQQLLRVERAMRLAAERRTLEEMERGVRAVITVEANYGPRLLYSIFLEAITFTSPVSTDTSPWGGRRSETQSLFPAAASCGRGFPLVLSASASVADATSYRQLLEENRQLREEVRRYKSIDTEDRHEINELHRNMQAVIDRLTLERDRLHAELVERQCWPDAALKGSLEPGRILPKAATERSSWHYTHMIDATAVNSEESPEHARRPRVLPLP</sequence>
<reference evidence="2 3" key="1">
    <citation type="submission" date="2013-07" db="EMBL/GenBank/DDBJ databases">
        <authorList>
            <person name="Stoco P.H."/>
            <person name="Wagner G."/>
            <person name="Gerber A."/>
            <person name="Zaha A."/>
            <person name="Thompson C."/>
            <person name="Bartholomeu D.C."/>
            <person name="Luckemeyer D.D."/>
            <person name="Bahia D."/>
            <person name="Loreto E."/>
            <person name="Prestes E.B."/>
            <person name="Lima F.M."/>
            <person name="Rodrigues-Luiz G."/>
            <person name="Vallejo G.A."/>
            <person name="Filho J.F."/>
            <person name="Monteiro K.M."/>
            <person name="Tyler K.M."/>
            <person name="de Almeida L.G."/>
            <person name="Ortiz M.F."/>
            <person name="Siervo M.A."/>
            <person name="de Moraes M.H."/>
            <person name="Cunha O.L."/>
            <person name="Mendonca-Neto R."/>
            <person name="Silva R."/>
            <person name="Teixeira S.M."/>
            <person name="Murta S.M."/>
            <person name="Sincero T.C."/>
            <person name="Mendes T.A."/>
            <person name="Urmenyi T.P."/>
            <person name="Silva V.G."/>
            <person name="da Rocha W.D."/>
            <person name="Andersson B."/>
            <person name="Romanha A.J."/>
            <person name="Steindel M."/>
            <person name="de Vasconcelos A.T."/>
            <person name="Grisard E.C."/>
        </authorList>
    </citation>
    <scope>NUCLEOTIDE SEQUENCE [LARGE SCALE GENOMIC DNA]</scope>
    <source>
        <strain evidence="2 3">SC58</strain>
    </source>
</reference>
<keyword evidence="3" id="KW-1185">Reference proteome</keyword>
<dbReference type="Proteomes" id="UP000031737">
    <property type="component" value="Unassembled WGS sequence"/>
</dbReference>
<name>A0A061J787_TRYRA</name>
<evidence type="ECO:0000313" key="3">
    <source>
        <dbReference type="Proteomes" id="UP000031737"/>
    </source>
</evidence>
<accession>A0A061J787</accession>